<dbReference type="GO" id="GO:0000156">
    <property type="term" value="F:phosphorelay response regulator activity"/>
    <property type="evidence" value="ECO:0007669"/>
    <property type="project" value="TreeGrafter"/>
</dbReference>
<evidence type="ECO:0000256" key="2">
    <source>
        <dbReference type="PROSITE-ProRule" id="PRU00169"/>
    </source>
</evidence>
<dbReference type="CDD" id="cd17574">
    <property type="entry name" value="REC_OmpR"/>
    <property type="match status" value="1"/>
</dbReference>
<evidence type="ECO:0000313" key="5">
    <source>
        <dbReference type="Proteomes" id="UP000238937"/>
    </source>
</evidence>
<dbReference type="Gene3D" id="3.40.50.2300">
    <property type="match status" value="1"/>
</dbReference>
<sequence>MSKVLILIAEDEERLAAFVEKGLKKSGFETIVAADGVQALQAIEQQPVDLLLLDLGLPIMDGWAVLQETRAQNPDLPIIVVTAMSDERDRQRVLQLGANDYLPKPFKFIDLLAKVKLYLEDV</sequence>
<dbReference type="EMBL" id="PVWO01000529">
    <property type="protein sequence ID" value="PSB44209.1"/>
    <property type="molecule type" value="Genomic_DNA"/>
</dbReference>
<dbReference type="GO" id="GO:0032993">
    <property type="term" value="C:protein-DNA complex"/>
    <property type="evidence" value="ECO:0007669"/>
    <property type="project" value="TreeGrafter"/>
</dbReference>
<dbReference type="OrthoDB" id="9800897at2"/>
<dbReference type="PROSITE" id="PS50110">
    <property type="entry name" value="RESPONSE_REGULATORY"/>
    <property type="match status" value="1"/>
</dbReference>
<dbReference type="SUPFAM" id="SSF52172">
    <property type="entry name" value="CheY-like"/>
    <property type="match status" value="1"/>
</dbReference>
<keyword evidence="1" id="KW-0238">DNA-binding</keyword>
<evidence type="ECO:0000256" key="1">
    <source>
        <dbReference type="ARBA" id="ARBA00023125"/>
    </source>
</evidence>
<keyword evidence="2" id="KW-0597">Phosphoprotein</keyword>
<dbReference type="GO" id="GO:0005829">
    <property type="term" value="C:cytosol"/>
    <property type="evidence" value="ECO:0007669"/>
    <property type="project" value="TreeGrafter"/>
</dbReference>
<proteinExistence type="predicted"/>
<feature type="domain" description="Response regulatory" evidence="3">
    <location>
        <begin position="5"/>
        <end position="119"/>
    </location>
</feature>
<evidence type="ECO:0000259" key="3">
    <source>
        <dbReference type="PROSITE" id="PS50110"/>
    </source>
</evidence>
<comment type="caution">
    <text evidence="4">The sequence shown here is derived from an EMBL/GenBank/DDBJ whole genome shotgun (WGS) entry which is preliminary data.</text>
</comment>
<dbReference type="GO" id="GO:0000976">
    <property type="term" value="F:transcription cis-regulatory region binding"/>
    <property type="evidence" value="ECO:0007669"/>
    <property type="project" value="TreeGrafter"/>
</dbReference>
<protein>
    <submittedName>
        <fullName evidence="4">Response regulator</fullName>
    </submittedName>
</protein>
<dbReference type="InterPro" id="IPR011006">
    <property type="entry name" value="CheY-like_superfamily"/>
</dbReference>
<dbReference type="InterPro" id="IPR001789">
    <property type="entry name" value="Sig_transdc_resp-reg_receiver"/>
</dbReference>
<dbReference type="Proteomes" id="UP000238937">
    <property type="component" value="Unassembled WGS sequence"/>
</dbReference>
<dbReference type="SMART" id="SM00448">
    <property type="entry name" value="REC"/>
    <property type="match status" value="1"/>
</dbReference>
<dbReference type="PANTHER" id="PTHR48111">
    <property type="entry name" value="REGULATOR OF RPOS"/>
    <property type="match status" value="1"/>
</dbReference>
<dbReference type="GO" id="GO:0006355">
    <property type="term" value="P:regulation of DNA-templated transcription"/>
    <property type="evidence" value="ECO:0007669"/>
    <property type="project" value="TreeGrafter"/>
</dbReference>
<dbReference type="AlphaFoldDB" id="A0A2T1FH14"/>
<dbReference type="Pfam" id="PF00072">
    <property type="entry name" value="Response_reg"/>
    <property type="match status" value="1"/>
</dbReference>
<dbReference type="RefSeq" id="WP_106311717.1">
    <property type="nucleotide sequence ID" value="NZ_PVWO01000529.1"/>
</dbReference>
<organism evidence="4 5">
    <name type="scientific">Chamaesiphon polymorphus CCALA 037</name>
    <dbReference type="NCBI Taxonomy" id="2107692"/>
    <lineage>
        <taxon>Bacteria</taxon>
        <taxon>Bacillati</taxon>
        <taxon>Cyanobacteriota</taxon>
        <taxon>Cyanophyceae</taxon>
        <taxon>Gomontiellales</taxon>
        <taxon>Chamaesiphonaceae</taxon>
        <taxon>Chamaesiphon</taxon>
    </lineage>
</organism>
<keyword evidence="5" id="KW-1185">Reference proteome</keyword>
<dbReference type="InterPro" id="IPR039420">
    <property type="entry name" value="WalR-like"/>
</dbReference>
<name>A0A2T1FH14_9CYAN</name>
<reference evidence="4 5" key="1">
    <citation type="submission" date="2018-03" db="EMBL/GenBank/DDBJ databases">
        <title>The ancient ancestry and fast evolution of plastids.</title>
        <authorList>
            <person name="Moore K.R."/>
            <person name="Magnabosco C."/>
            <person name="Momper L."/>
            <person name="Gold D.A."/>
            <person name="Bosak T."/>
            <person name="Fournier G.P."/>
        </authorList>
    </citation>
    <scope>NUCLEOTIDE SEQUENCE [LARGE SCALE GENOMIC DNA]</scope>
    <source>
        <strain evidence="4 5">CCALA 037</strain>
    </source>
</reference>
<evidence type="ECO:0000313" key="4">
    <source>
        <dbReference type="EMBL" id="PSB44209.1"/>
    </source>
</evidence>
<feature type="modified residue" description="4-aspartylphosphate" evidence="2">
    <location>
        <position position="54"/>
    </location>
</feature>
<dbReference type="PANTHER" id="PTHR48111:SF38">
    <property type="entry name" value="TWO-COMPONENT RESPONSE REGULATOR"/>
    <property type="match status" value="1"/>
</dbReference>
<gene>
    <name evidence="4" type="ORF">C7B77_25765</name>
</gene>
<accession>A0A2T1FH14</accession>